<evidence type="ECO:0000256" key="1">
    <source>
        <dbReference type="SAM" id="MobiDB-lite"/>
    </source>
</evidence>
<comment type="caution">
    <text evidence="2">The sequence shown here is derived from an EMBL/GenBank/DDBJ whole genome shotgun (WGS) entry which is preliminary data.</text>
</comment>
<keyword evidence="3" id="KW-1185">Reference proteome</keyword>
<organism evidence="2 3">
    <name type="scientific">Prorocentrum cordatum</name>
    <dbReference type="NCBI Taxonomy" id="2364126"/>
    <lineage>
        <taxon>Eukaryota</taxon>
        <taxon>Sar</taxon>
        <taxon>Alveolata</taxon>
        <taxon>Dinophyceae</taxon>
        <taxon>Prorocentrales</taxon>
        <taxon>Prorocentraceae</taxon>
        <taxon>Prorocentrum</taxon>
    </lineage>
</organism>
<feature type="compositionally biased region" description="Basic residues" evidence="1">
    <location>
        <begin position="274"/>
        <end position="287"/>
    </location>
</feature>
<feature type="compositionally biased region" description="Low complexity" evidence="1">
    <location>
        <begin position="143"/>
        <end position="160"/>
    </location>
</feature>
<sequence length="399" mass="39587">MSCAGGWTSSSPSPMHWRDAVPDPDTGAPRRHECVVPGGSGTAAPRGPLVHGGVAVLGAGEALGPVLEGPAVAAEPVGARGDARDRERPLPLLRGREVLLARRSGNASGVGGLPRKGTRPTPTCPAPRTSPRPCGASTSASVRSCSPCARGCASSRSRSGSTEDREPAAAEGCARAEGAAAGAAPCGTVVVEVPVPFGGRPAGAVEVAAVHRLGTATAAAFKMQFQHPSGAMRAPAQTAFSLTCRALGAALAAHGDDQGLVIPAGGEGAGRAGAARRARRGGGRRLVRAAGSAAAAAGRRGARPARGGHGPRDPGQAAGRLAAPGRAAAPVRAAAPGCHFALAGGRRAPRRPGPARARRWRAPEHGRGSGRRGAARAHGAARPPAGRPRGSDPVTPSRP</sequence>
<feature type="region of interest" description="Disordered" evidence="1">
    <location>
        <begin position="1"/>
        <end position="48"/>
    </location>
</feature>
<feature type="compositionally biased region" description="Low complexity" evidence="1">
    <location>
        <begin position="376"/>
        <end position="388"/>
    </location>
</feature>
<dbReference type="Proteomes" id="UP001189429">
    <property type="component" value="Unassembled WGS sequence"/>
</dbReference>
<proteinExistence type="predicted"/>
<reference evidence="2" key="1">
    <citation type="submission" date="2023-10" db="EMBL/GenBank/DDBJ databases">
        <authorList>
            <person name="Chen Y."/>
            <person name="Shah S."/>
            <person name="Dougan E. K."/>
            <person name="Thang M."/>
            <person name="Chan C."/>
        </authorList>
    </citation>
    <scope>NUCLEOTIDE SEQUENCE [LARGE SCALE GENOMIC DNA]</scope>
</reference>
<feature type="compositionally biased region" description="Low complexity" evidence="1">
    <location>
        <begin position="288"/>
        <end position="299"/>
    </location>
</feature>
<dbReference type="InterPro" id="IPR045864">
    <property type="entry name" value="aa-tRNA-synth_II/BPL/LPL"/>
</dbReference>
<feature type="region of interest" description="Disordered" evidence="1">
    <location>
        <begin position="342"/>
        <end position="399"/>
    </location>
</feature>
<gene>
    <name evidence="2" type="ORF">PCOR1329_LOCUS7399</name>
</gene>
<dbReference type="Gene3D" id="3.30.930.10">
    <property type="entry name" value="Bira Bifunctional Protein, Domain 2"/>
    <property type="match status" value="1"/>
</dbReference>
<dbReference type="EMBL" id="CAUYUJ010002003">
    <property type="protein sequence ID" value="CAK0798731.1"/>
    <property type="molecule type" value="Genomic_DNA"/>
</dbReference>
<evidence type="ECO:0000313" key="3">
    <source>
        <dbReference type="Proteomes" id="UP001189429"/>
    </source>
</evidence>
<name>A0ABN9Q042_9DINO</name>
<feature type="region of interest" description="Disordered" evidence="1">
    <location>
        <begin position="105"/>
        <end position="169"/>
    </location>
</feature>
<accession>A0ABN9Q042</accession>
<evidence type="ECO:0000313" key="2">
    <source>
        <dbReference type="EMBL" id="CAK0798731.1"/>
    </source>
</evidence>
<feature type="compositionally biased region" description="Low complexity" evidence="1">
    <location>
        <begin position="313"/>
        <end position="330"/>
    </location>
</feature>
<protein>
    <submittedName>
        <fullName evidence="2">Uncharacterized protein</fullName>
    </submittedName>
</protein>
<feature type="region of interest" description="Disordered" evidence="1">
    <location>
        <begin position="266"/>
        <end position="330"/>
    </location>
</feature>